<comment type="caution">
    <text evidence="2">The sequence shown here is derived from an EMBL/GenBank/DDBJ whole genome shotgun (WGS) entry which is preliminary data.</text>
</comment>
<dbReference type="EMBL" id="JAACAK010000002">
    <property type="protein sequence ID" value="NIR73571.1"/>
    <property type="molecule type" value="Genomic_DNA"/>
</dbReference>
<evidence type="ECO:0000313" key="2">
    <source>
        <dbReference type="EMBL" id="NIR73571.1"/>
    </source>
</evidence>
<organism evidence="2 3">
    <name type="scientific">Candidatus Kutchimonas denitrificans</name>
    <dbReference type="NCBI Taxonomy" id="3056748"/>
    <lineage>
        <taxon>Bacteria</taxon>
        <taxon>Pseudomonadati</taxon>
        <taxon>Gemmatimonadota</taxon>
        <taxon>Gemmatimonadia</taxon>
        <taxon>Candidatus Palauibacterales</taxon>
        <taxon>Candidatus Palauibacteraceae</taxon>
        <taxon>Candidatus Kutchimonas</taxon>
    </lineage>
</organism>
<evidence type="ECO:0000313" key="3">
    <source>
        <dbReference type="Proteomes" id="UP000702544"/>
    </source>
</evidence>
<reference evidence="2 3" key="1">
    <citation type="submission" date="2020-01" db="EMBL/GenBank/DDBJ databases">
        <title>Genomes assembled from Gulf of Kutch pelagic sediment metagenomes.</title>
        <authorList>
            <person name="Chandrashekar M."/>
            <person name="Mahajan M.S."/>
            <person name="Dave K.J."/>
            <person name="Vatsa P."/>
            <person name="Nathani N.M."/>
        </authorList>
    </citation>
    <scope>NUCLEOTIDE SEQUENCE [LARGE SCALE GENOMIC DNA]</scope>
    <source>
        <strain evidence="2">KS3-K002</strain>
    </source>
</reference>
<dbReference type="InterPro" id="IPR017799">
    <property type="entry name" value="Tscrpt_reg_PadR_acidobac-type"/>
</dbReference>
<proteinExistence type="predicted"/>
<name>A0AAE4Z8T6_9BACT</name>
<dbReference type="AlphaFoldDB" id="A0AAE4Z8T6"/>
<dbReference type="SUPFAM" id="SSF46785">
    <property type="entry name" value="Winged helix' DNA-binding domain"/>
    <property type="match status" value="1"/>
</dbReference>
<dbReference type="NCBIfam" id="TIGR03433">
    <property type="entry name" value="padR_acidobact"/>
    <property type="match status" value="1"/>
</dbReference>
<feature type="domain" description="Transcription regulator PadR N-terminal" evidence="1">
    <location>
        <begin position="12"/>
        <end position="86"/>
    </location>
</feature>
<dbReference type="InterPro" id="IPR052509">
    <property type="entry name" value="Metal_resp_DNA-bind_regulator"/>
</dbReference>
<evidence type="ECO:0000259" key="1">
    <source>
        <dbReference type="Pfam" id="PF03551"/>
    </source>
</evidence>
<dbReference type="InterPro" id="IPR005149">
    <property type="entry name" value="Tscrpt_reg_PadR_N"/>
</dbReference>
<accession>A0AAE4Z8T6</accession>
<dbReference type="PANTHER" id="PTHR33169:SF14">
    <property type="entry name" value="TRANSCRIPTIONAL REGULATOR RV3488"/>
    <property type="match status" value="1"/>
</dbReference>
<protein>
    <submittedName>
        <fullName evidence="2">PadR family transcriptional regulator</fullName>
    </submittedName>
</protein>
<gene>
    <name evidence="2" type="ORF">GWO12_00420</name>
</gene>
<sequence length="107" mass="12616">MDLMKGTLDAMVLKTLSWGPMHGYGVTRWIRGRTDGELDVEDAALYQALHRLERRGWVESEWGLSENNRKAKYYRLTKEGRRRLREEVRTIRRYTDAMWKVLGAEAS</sequence>
<dbReference type="Pfam" id="PF03551">
    <property type="entry name" value="PadR"/>
    <property type="match status" value="1"/>
</dbReference>
<dbReference type="InterPro" id="IPR036388">
    <property type="entry name" value="WH-like_DNA-bd_sf"/>
</dbReference>
<dbReference type="PANTHER" id="PTHR33169">
    <property type="entry name" value="PADR-FAMILY TRANSCRIPTIONAL REGULATOR"/>
    <property type="match status" value="1"/>
</dbReference>
<dbReference type="Gene3D" id="1.10.10.10">
    <property type="entry name" value="Winged helix-like DNA-binding domain superfamily/Winged helix DNA-binding domain"/>
    <property type="match status" value="1"/>
</dbReference>
<dbReference type="InterPro" id="IPR036390">
    <property type="entry name" value="WH_DNA-bd_sf"/>
</dbReference>
<dbReference type="Proteomes" id="UP000702544">
    <property type="component" value="Unassembled WGS sequence"/>
</dbReference>